<dbReference type="GO" id="GO:0046872">
    <property type="term" value="F:metal ion binding"/>
    <property type="evidence" value="ECO:0007669"/>
    <property type="project" value="UniProtKB-KW"/>
</dbReference>
<evidence type="ECO:0000256" key="2">
    <source>
        <dbReference type="ARBA" id="ARBA00012118"/>
    </source>
</evidence>
<dbReference type="GO" id="GO:0046104">
    <property type="term" value="P:thymidine metabolic process"/>
    <property type="evidence" value="ECO:0007669"/>
    <property type="project" value="TreeGrafter"/>
</dbReference>
<name>A0A6C0DQK0_9ZZZZ</name>
<evidence type="ECO:0000256" key="6">
    <source>
        <dbReference type="ARBA" id="ARBA00022741"/>
    </source>
</evidence>
<dbReference type="InterPro" id="IPR027417">
    <property type="entry name" value="P-loop_NTPase"/>
</dbReference>
<evidence type="ECO:0000256" key="8">
    <source>
        <dbReference type="ARBA" id="ARBA00022833"/>
    </source>
</evidence>
<keyword evidence="4" id="KW-0808">Transferase</keyword>
<dbReference type="GO" id="GO:0005524">
    <property type="term" value="F:ATP binding"/>
    <property type="evidence" value="ECO:0007669"/>
    <property type="project" value="UniProtKB-KW"/>
</dbReference>
<keyword evidence="8" id="KW-0862">Zinc</keyword>
<dbReference type="FunFam" id="3.40.50.300:FF:000948">
    <property type="entry name" value="Thymidine kinase"/>
    <property type="match status" value="1"/>
</dbReference>
<keyword evidence="6" id="KW-0547">Nucleotide-binding</keyword>
<dbReference type="PROSITE" id="PS00603">
    <property type="entry name" value="TK_CELLULAR_TYPE"/>
    <property type="match status" value="1"/>
</dbReference>
<dbReference type="PIRSF" id="PIRSF035805">
    <property type="entry name" value="TK_cell"/>
    <property type="match status" value="1"/>
</dbReference>
<keyword evidence="7" id="KW-0418">Kinase</keyword>
<dbReference type="EC" id="2.7.1.21" evidence="2"/>
<dbReference type="Gene3D" id="3.30.60.20">
    <property type="match status" value="1"/>
</dbReference>
<proteinExistence type="inferred from homology"/>
<dbReference type="InterPro" id="IPR020633">
    <property type="entry name" value="Thymidine_kinase_CS"/>
</dbReference>
<protein>
    <recommendedName>
        <fullName evidence="2">thymidine kinase</fullName>
        <ecNumber evidence="2">2.7.1.21</ecNumber>
    </recommendedName>
</protein>
<dbReference type="SUPFAM" id="SSF57716">
    <property type="entry name" value="Glucocorticoid receptor-like (DNA-binding domain)"/>
    <property type="match status" value="1"/>
</dbReference>
<keyword evidence="3" id="KW-0237">DNA synthesis</keyword>
<evidence type="ECO:0000256" key="7">
    <source>
        <dbReference type="ARBA" id="ARBA00022777"/>
    </source>
</evidence>
<comment type="similarity">
    <text evidence="1">Belongs to the thymidine kinase family.</text>
</comment>
<accession>A0A6C0DQK0</accession>
<evidence type="ECO:0000256" key="1">
    <source>
        <dbReference type="ARBA" id="ARBA00007587"/>
    </source>
</evidence>
<evidence type="ECO:0000256" key="4">
    <source>
        <dbReference type="ARBA" id="ARBA00022679"/>
    </source>
</evidence>
<sequence length="199" mass="22420">MSTKTGYLGLIVGPMFSGKTTRIIELYYQYKNEGKNVLVVNYDADRRYHDSMLSTHDRVMIPCLFTDRLCDLVNTVNGDYESADVILINEGQFFPDLYTSVLSMIEVSKKTVHVCGLDGDFRREKFGEILDLLPISDSITKLTSKCANGCSFPALFSHRISNEKEKVLIGSDIYLPLCRHCYAIANTSVCIGEENIFSK</sequence>
<dbReference type="SUPFAM" id="SSF52540">
    <property type="entry name" value="P-loop containing nucleoside triphosphate hydrolases"/>
    <property type="match status" value="1"/>
</dbReference>
<dbReference type="Gene3D" id="3.40.50.300">
    <property type="entry name" value="P-loop containing nucleotide triphosphate hydrolases"/>
    <property type="match status" value="1"/>
</dbReference>
<reference evidence="11" key="1">
    <citation type="journal article" date="2020" name="Nature">
        <title>Giant virus diversity and host interactions through global metagenomics.</title>
        <authorList>
            <person name="Schulz F."/>
            <person name="Roux S."/>
            <person name="Paez-Espino D."/>
            <person name="Jungbluth S."/>
            <person name="Walsh D.A."/>
            <person name="Denef V.J."/>
            <person name="McMahon K.D."/>
            <person name="Konstantinidis K.T."/>
            <person name="Eloe-Fadrosh E.A."/>
            <person name="Kyrpides N.C."/>
            <person name="Woyke T."/>
        </authorList>
    </citation>
    <scope>NUCLEOTIDE SEQUENCE</scope>
    <source>
        <strain evidence="11">GVMAG-M-3300023174-3</strain>
    </source>
</reference>
<evidence type="ECO:0000313" key="11">
    <source>
        <dbReference type="EMBL" id="QHT17855.1"/>
    </source>
</evidence>
<keyword evidence="5" id="KW-0479">Metal-binding</keyword>
<organism evidence="11">
    <name type="scientific">viral metagenome</name>
    <dbReference type="NCBI Taxonomy" id="1070528"/>
    <lineage>
        <taxon>unclassified sequences</taxon>
        <taxon>metagenomes</taxon>
        <taxon>organismal metagenomes</taxon>
    </lineage>
</organism>
<dbReference type="PANTHER" id="PTHR11441">
    <property type="entry name" value="THYMIDINE KINASE"/>
    <property type="match status" value="1"/>
</dbReference>
<dbReference type="InterPro" id="IPR001267">
    <property type="entry name" value="Thymidine_kinase"/>
</dbReference>
<dbReference type="EMBL" id="MN739646">
    <property type="protein sequence ID" value="QHT17855.1"/>
    <property type="molecule type" value="Genomic_DNA"/>
</dbReference>
<dbReference type="PANTHER" id="PTHR11441:SF0">
    <property type="entry name" value="THYMIDINE KINASE, CYTOSOLIC"/>
    <property type="match status" value="1"/>
</dbReference>
<evidence type="ECO:0000256" key="3">
    <source>
        <dbReference type="ARBA" id="ARBA00022634"/>
    </source>
</evidence>
<dbReference type="GO" id="GO:0004797">
    <property type="term" value="F:thymidine kinase activity"/>
    <property type="evidence" value="ECO:0007669"/>
    <property type="project" value="UniProtKB-EC"/>
</dbReference>
<dbReference type="AlphaFoldDB" id="A0A6C0DQK0"/>
<dbReference type="Pfam" id="PF00265">
    <property type="entry name" value="TK"/>
    <property type="match status" value="1"/>
</dbReference>
<comment type="catalytic activity">
    <reaction evidence="10">
        <text>thymidine + ATP = dTMP + ADP + H(+)</text>
        <dbReference type="Rhea" id="RHEA:19129"/>
        <dbReference type="ChEBI" id="CHEBI:15378"/>
        <dbReference type="ChEBI" id="CHEBI:17748"/>
        <dbReference type="ChEBI" id="CHEBI:30616"/>
        <dbReference type="ChEBI" id="CHEBI:63528"/>
        <dbReference type="ChEBI" id="CHEBI:456216"/>
        <dbReference type="EC" id="2.7.1.21"/>
    </reaction>
</comment>
<dbReference type="GO" id="GO:0071897">
    <property type="term" value="P:DNA biosynthetic process"/>
    <property type="evidence" value="ECO:0007669"/>
    <property type="project" value="UniProtKB-KW"/>
</dbReference>
<evidence type="ECO:0000256" key="5">
    <source>
        <dbReference type="ARBA" id="ARBA00022723"/>
    </source>
</evidence>
<evidence type="ECO:0000256" key="10">
    <source>
        <dbReference type="ARBA" id="ARBA00048254"/>
    </source>
</evidence>
<keyword evidence="9" id="KW-0067">ATP-binding</keyword>
<evidence type="ECO:0000256" key="9">
    <source>
        <dbReference type="ARBA" id="ARBA00022840"/>
    </source>
</evidence>